<dbReference type="Gene3D" id="2.30.30.40">
    <property type="entry name" value="SH3 Domains"/>
    <property type="match status" value="1"/>
</dbReference>
<accession>A0A367FVQ0</accession>
<feature type="chain" id="PRO_5038982498" evidence="2">
    <location>
        <begin position="20"/>
        <end position="183"/>
    </location>
</feature>
<feature type="compositionally biased region" description="Low complexity" evidence="1">
    <location>
        <begin position="47"/>
        <end position="88"/>
    </location>
</feature>
<dbReference type="RefSeq" id="WP_114002584.1">
    <property type="nucleotide sequence ID" value="NZ_PSQG01000021.1"/>
</dbReference>
<gene>
    <name evidence="4" type="ORF">C4886_13960</name>
</gene>
<evidence type="ECO:0000313" key="4">
    <source>
        <dbReference type="EMBL" id="RCH42540.1"/>
    </source>
</evidence>
<feature type="domain" description="SH3b" evidence="3">
    <location>
        <begin position="99"/>
        <end position="163"/>
    </location>
</feature>
<dbReference type="InterPro" id="IPR003646">
    <property type="entry name" value="SH3-like_bac-type"/>
</dbReference>
<organism evidence="4 5">
    <name type="scientific">Blautia obeum</name>
    <dbReference type="NCBI Taxonomy" id="40520"/>
    <lineage>
        <taxon>Bacteria</taxon>
        <taxon>Bacillati</taxon>
        <taxon>Bacillota</taxon>
        <taxon>Clostridia</taxon>
        <taxon>Lachnospirales</taxon>
        <taxon>Lachnospiraceae</taxon>
        <taxon>Blautia</taxon>
    </lineage>
</organism>
<keyword evidence="2" id="KW-0732">Signal</keyword>
<dbReference type="Pfam" id="PF08239">
    <property type="entry name" value="SH3_3"/>
    <property type="match status" value="1"/>
</dbReference>
<feature type="signal peptide" evidence="2">
    <location>
        <begin position="1"/>
        <end position="19"/>
    </location>
</feature>
<dbReference type="PROSITE" id="PS51781">
    <property type="entry name" value="SH3B"/>
    <property type="match status" value="1"/>
</dbReference>
<evidence type="ECO:0000256" key="1">
    <source>
        <dbReference type="SAM" id="MobiDB-lite"/>
    </source>
</evidence>
<evidence type="ECO:0000259" key="3">
    <source>
        <dbReference type="PROSITE" id="PS51781"/>
    </source>
</evidence>
<evidence type="ECO:0000313" key="5">
    <source>
        <dbReference type="Proteomes" id="UP000253208"/>
    </source>
</evidence>
<protein>
    <submittedName>
        <fullName evidence="4">SH3 domain-containing protein</fullName>
    </submittedName>
</protein>
<dbReference type="EMBL" id="PSQG01000021">
    <property type="protein sequence ID" value="RCH42540.1"/>
    <property type="molecule type" value="Genomic_DNA"/>
</dbReference>
<dbReference type="AlphaFoldDB" id="A0A367FVQ0"/>
<evidence type="ECO:0000256" key="2">
    <source>
        <dbReference type="SAM" id="SignalP"/>
    </source>
</evidence>
<dbReference type="SMART" id="SM00287">
    <property type="entry name" value="SH3b"/>
    <property type="match status" value="1"/>
</dbReference>
<proteinExistence type="predicted"/>
<name>A0A367FVQ0_9FIRM</name>
<reference evidence="4 5" key="1">
    <citation type="submission" date="2018-02" db="EMBL/GenBank/DDBJ databases">
        <title>Complete genome sequencing of Faecalibacterium prausnitzii strains isolated from the human gut.</title>
        <authorList>
            <person name="Fitzgerald B.C."/>
            <person name="Shkoporov A.N."/>
            <person name="Ross P.R."/>
            <person name="Hill C."/>
        </authorList>
    </citation>
    <scope>NUCLEOTIDE SEQUENCE [LARGE SCALE GENOMIC DNA]</scope>
    <source>
        <strain evidence="4 5">APC942/31-1</strain>
    </source>
</reference>
<sequence>MKKKCIMALIIGAAFLAQGCGYEEGTDAVVTVVDSTPTPEPTEKPKATATPTPKAAADSTADGAAAAADSTADGAAAATDPAAQTAATEQTPSGINVQAQDATYYAVEGVNLRSDANAEAEFVAGVLSGESLKCTGVCDNGWIRVDYNGQTCYASGDYVSTTPPVGAVAEDTTAEDTTAEAAQ</sequence>
<dbReference type="Proteomes" id="UP000253208">
    <property type="component" value="Unassembled WGS sequence"/>
</dbReference>
<comment type="caution">
    <text evidence="4">The sequence shown here is derived from an EMBL/GenBank/DDBJ whole genome shotgun (WGS) entry which is preliminary data.</text>
</comment>
<dbReference type="PROSITE" id="PS51257">
    <property type="entry name" value="PROKAR_LIPOPROTEIN"/>
    <property type="match status" value="1"/>
</dbReference>
<feature type="region of interest" description="Disordered" evidence="1">
    <location>
        <begin position="33"/>
        <end position="94"/>
    </location>
</feature>